<sequence length="241" mass="25915">MTEQAAAPAPAFPGALSALATVSLVVAGLCALWVAVDVVRRPPRMRVMAVVWPLTMLFGSVVWLWFYLRWARTGRADDDADRPHWVSVVTSTSHCGAGCTLGDVVGEGLVLAVPGLATVAGYGWLFADEMYARWVVDLVLAFGFGIVLQYLAIAPMRGLSLRRGLAEAVTADTVSILSWQLGMYAAMALAQLVVLPAAFGGPAPVLSVEFWWIMQLAMLTGFATSYPANVWLVRRGVKEAM</sequence>
<feature type="transmembrane region" description="Helical" evidence="1">
    <location>
        <begin position="47"/>
        <end position="68"/>
    </location>
</feature>
<feature type="transmembrane region" description="Helical" evidence="1">
    <location>
        <begin position="211"/>
        <end position="233"/>
    </location>
</feature>
<name>A0A927G877_9MICO</name>
<evidence type="ECO:0000256" key="1">
    <source>
        <dbReference type="SAM" id="Phobius"/>
    </source>
</evidence>
<keyword evidence="1" id="KW-0472">Membrane</keyword>
<dbReference type="InterPro" id="IPR025509">
    <property type="entry name" value="DUF4396"/>
</dbReference>
<protein>
    <submittedName>
        <fullName evidence="3">DUF4396 domain-containing protein</fullName>
    </submittedName>
</protein>
<reference evidence="3" key="2">
    <citation type="submission" date="2020-09" db="EMBL/GenBank/DDBJ databases">
        <authorList>
            <person name="Yu Y."/>
        </authorList>
    </citation>
    <scope>NUCLEOTIDE SEQUENCE</scope>
    <source>
        <strain evidence="3">KCTC 49039</strain>
    </source>
</reference>
<proteinExistence type="predicted"/>
<feature type="transmembrane region" description="Helical" evidence="1">
    <location>
        <begin position="181"/>
        <end position="199"/>
    </location>
</feature>
<feature type="domain" description="DUF4396" evidence="2">
    <location>
        <begin position="85"/>
        <end position="238"/>
    </location>
</feature>
<gene>
    <name evidence="3" type="ORF">IF651_04245</name>
</gene>
<keyword evidence="4" id="KW-1185">Reference proteome</keyword>
<dbReference type="AlphaFoldDB" id="A0A927G877"/>
<keyword evidence="1" id="KW-0812">Transmembrane</keyword>
<reference evidence="3" key="1">
    <citation type="journal article" date="2018" name="Curr. Microbiol.">
        <title>Cellulosimicrobium arenosum sp. nov., Isolated from Marine Sediment Sand.</title>
        <authorList>
            <person name="Oh M."/>
            <person name="Kim J.H."/>
            <person name="Yoon J.H."/>
            <person name="Schumann P."/>
            <person name="Kim W."/>
        </authorList>
    </citation>
    <scope>NUCLEOTIDE SEQUENCE</scope>
    <source>
        <strain evidence="3">KCTC 49039</strain>
    </source>
</reference>
<evidence type="ECO:0000259" key="2">
    <source>
        <dbReference type="Pfam" id="PF14342"/>
    </source>
</evidence>
<feature type="transmembrane region" description="Helical" evidence="1">
    <location>
        <begin position="131"/>
        <end position="153"/>
    </location>
</feature>
<accession>A0A927G877</accession>
<dbReference type="EMBL" id="JACYHB010000002">
    <property type="protein sequence ID" value="MBD8078267.1"/>
    <property type="molecule type" value="Genomic_DNA"/>
</dbReference>
<keyword evidence="1" id="KW-1133">Transmembrane helix</keyword>
<dbReference type="Proteomes" id="UP000610846">
    <property type="component" value="Unassembled WGS sequence"/>
</dbReference>
<comment type="caution">
    <text evidence="3">The sequence shown here is derived from an EMBL/GenBank/DDBJ whole genome shotgun (WGS) entry which is preliminary data.</text>
</comment>
<organism evidence="3 4">
    <name type="scientific">Cellulosimicrobium arenosum</name>
    <dbReference type="NCBI Taxonomy" id="2708133"/>
    <lineage>
        <taxon>Bacteria</taxon>
        <taxon>Bacillati</taxon>
        <taxon>Actinomycetota</taxon>
        <taxon>Actinomycetes</taxon>
        <taxon>Micrococcales</taxon>
        <taxon>Promicromonosporaceae</taxon>
        <taxon>Cellulosimicrobium</taxon>
    </lineage>
</organism>
<evidence type="ECO:0000313" key="3">
    <source>
        <dbReference type="EMBL" id="MBD8078267.1"/>
    </source>
</evidence>
<evidence type="ECO:0000313" key="4">
    <source>
        <dbReference type="Proteomes" id="UP000610846"/>
    </source>
</evidence>
<dbReference type="RefSeq" id="WP_191827821.1">
    <property type="nucleotide sequence ID" value="NZ_JACYHB010000002.1"/>
</dbReference>
<dbReference type="Pfam" id="PF14342">
    <property type="entry name" value="DUF4396"/>
    <property type="match status" value="1"/>
</dbReference>
<feature type="transmembrane region" description="Helical" evidence="1">
    <location>
        <begin position="12"/>
        <end position="35"/>
    </location>
</feature>